<dbReference type="RefSeq" id="WP_089771891.1">
    <property type="nucleotide sequence ID" value="NZ_FNTX01000001.1"/>
</dbReference>
<evidence type="ECO:0000256" key="1">
    <source>
        <dbReference type="SAM" id="MobiDB-lite"/>
    </source>
</evidence>
<dbReference type="AlphaFoldDB" id="A0A1H5E8D7"/>
<dbReference type="EMBL" id="FNTX01000001">
    <property type="protein sequence ID" value="SED87383.1"/>
    <property type="molecule type" value="Genomic_DNA"/>
</dbReference>
<dbReference type="STRING" id="648782.SAMN04488554_0928"/>
<sequence length="291" mass="31723">MPRRSSSRRAGRRPREGRSLPIGPLPTSFATVELTTDTADPDGVMLLLDGAESSHLDLADPRRLLFEYMQQMLAVLEEVFSDDAAPRAVHLGAAGCALPRAVHATWPGARQIAVEIDARLAEYVRAWFDLPRSPSLRIRVADARAAIESIHPASKDVVVRDVFSGRVPPPHVRTVEFTRAVATTLAPEGLYLLNTADRPPLEDARREVATVAEVFTHVAVIAEPGVLKGRRYGNVVVLGAQVPLPGRALDRRMRTLPMPTSFLSGRQVEEFVGTFAPFEDPPAPPEPSDPS</sequence>
<dbReference type="Proteomes" id="UP000199220">
    <property type="component" value="Unassembled WGS sequence"/>
</dbReference>
<dbReference type="SUPFAM" id="SSF53335">
    <property type="entry name" value="S-adenosyl-L-methionine-dependent methyltransferases"/>
    <property type="match status" value="1"/>
</dbReference>
<organism evidence="2 3">
    <name type="scientific">Ruania alba</name>
    <dbReference type="NCBI Taxonomy" id="648782"/>
    <lineage>
        <taxon>Bacteria</taxon>
        <taxon>Bacillati</taxon>
        <taxon>Actinomycetota</taxon>
        <taxon>Actinomycetes</taxon>
        <taxon>Micrococcales</taxon>
        <taxon>Ruaniaceae</taxon>
        <taxon>Ruania</taxon>
    </lineage>
</organism>
<feature type="compositionally biased region" description="Basic residues" evidence="1">
    <location>
        <begin position="1"/>
        <end position="12"/>
    </location>
</feature>
<reference evidence="3" key="1">
    <citation type="submission" date="2016-10" db="EMBL/GenBank/DDBJ databases">
        <authorList>
            <person name="Varghese N."/>
            <person name="Submissions S."/>
        </authorList>
    </citation>
    <scope>NUCLEOTIDE SEQUENCE [LARGE SCALE GENOMIC DNA]</scope>
    <source>
        <strain evidence="3">DSM 21368</strain>
    </source>
</reference>
<keyword evidence="3" id="KW-1185">Reference proteome</keyword>
<feature type="region of interest" description="Disordered" evidence="1">
    <location>
        <begin position="1"/>
        <end position="26"/>
    </location>
</feature>
<dbReference type="Gene3D" id="3.40.50.150">
    <property type="entry name" value="Vaccinia Virus protein VP39"/>
    <property type="match status" value="1"/>
</dbReference>
<dbReference type="OrthoDB" id="8221452at2"/>
<evidence type="ECO:0000313" key="3">
    <source>
        <dbReference type="Proteomes" id="UP000199220"/>
    </source>
</evidence>
<dbReference type="CDD" id="cd02440">
    <property type="entry name" value="AdoMet_MTases"/>
    <property type="match status" value="1"/>
</dbReference>
<dbReference type="InterPro" id="IPR029063">
    <property type="entry name" value="SAM-dependent_MTases_sf"/>
</dbReference>
<proteinExistence type="predicted"/>
<evidence type="ECO:0000313" key="2">
    <source>
        <dbReference type="EMBL" id="SED87383.1"/>
    </source>
</evidence>
<dbReference type="NCBIfam" id="NF037959">
    <property type="entry name" value="MFS_SpdSyn"/>
    <property type="match status" value="1"/>
</dbReference>
<name>A0A1H5E8D7_9MICO</name>
<protein>
    <submittedName>
        <fullName evidence="2">Spermidine synthase</fullName>
    </submittedName>
</protein>
<gene>
    <name evidence="2" type="ORF">SAMN04488554_0928</name>
</gene>
<accession>A0A1H5E8D7</accession>